<reference evidence="15" key="1">
    <citation type="submission" date="2018-12" db="EMBL/GenBank/DDBJ databases">
        <title>Tengunoibacter tsumagoiensis gen. nov., sp. nov., Dictyobacter kobayashii sp. nov., D. alpinus sp. nov., and D. joshuensis sp. nov. and description of Dictyobacteraceae fam. nov. within the order Ktedonobacterales isolated from Tengu-no-mugimeshi.</title>
        <authorList>
            <person name="Wang C.M."/>
            <person name="Zheng Y."/>
            <person name="Sakai Y."/>
            <person name="Toyoda A."/>
            <person name="Minakuchi Y."/>
            <person name="Abe K."/>
            <person name="Yokota A."/>
            <person name="Yabe S."/>
        </authorList>
    </citation>
    <scope>NUCLEOTIDE SEQUENCE [LARGE SCALE GENOMIC DNA]</scope>
    <source>
        <strain evidence="15">Uno11</strain>
    </source>
</reference>
<evidence type="ECO:0000256" key="1">
    <source>
        <dbReference type="ARBA" id="ARBA00004496"/>
    </source>
</evidence>
<evidence type="ECO:0000256" key="8">
    <source>
        <dbReference type="ARBA" id="ARBA00072274"/>
    </source>
</evidence>
<dbReference type="GO" id="GO:0006457">
    <property type="term" value="P:protein folding"/>
    <property type="evidence" value="ECO:0007669"/>
    <property type="project" value="InterPro"/>
</dbReference>
<dbReference type="Pfam" id="PF01025">
    <property type="entry name" value="GrpE"/>
    <property type="match status" value="1"/>
</dbReference>
<dbReference type="EMBL" id="BIFS01000002">
    <property type="protein sequence ID" value="GCE24009.1"/>
    <property type="molecule type" value="Genomic_DNA"/>
</dbReference>
<dbReference type="FunFam" id="2.30.22.10:FF:000001">
    <property type="entry name" value="Protein GrpE"/>
    <property type="match status" value="1"/>
</dbReference>
<feature type="region of interest" description="Disordered" evidence="13">
    <location>
        <begin position="1"/>
        <end position="35"/>
    </location>
</feature>
<dbReference type="InterPro" id="IPR000740">
    <property type="entry name" value="GrpE"/>
</dbReference>
<dbReference type="Proteomes" id="UP000287188">
    <property type="component" value="Unassembled WGS sequence"/>
</dbReference>
<dbReference type="GO" id="GO:0000774">
    <property type="term" value="F:adenyl-nucleotide exchange factor activity"/>
    <property type="evidence" value="ECO:0007669"/>
    <property type="project" value="InterPro"/>
</dbReference>
<dbReference type="RefSeq" id="WP_126557312.1">
    <property type="nucleotide sequence ID" value="NZ_BIFS01000002.1"/>
</dbReference>
<dbReference type="HAMAP" id="MF_01151">
    <property type="entry name" value="GrpE"/>
    <property type="match status" value="1"/>
</dbReference>
<evidence type="ECO:0000313" key="15">
    <source>
        <dbReference type="Proteomes" id="UP000287188"/>
    </source>
</evidence>
<evidence type="ECO:0000256" key="11">
    <source>
        <dbReference type="RuleBase" id="RU000639"/>
    </source>
</evidence>
<dbReference type="GO" id="GO:0051082">
    <property type="term" value="F:unfolded protein binding"/>
    <property type="evidence" value="ECO:0007669"/>
    <property type="project" value="TreeGrafter"/>
</dbReference>
<gene>
    <name evidence="14" type="primary">grpE_2</name>
    <name evidence="10" type="synonym">grpE</name>
    <name evidence="14" type="ORF">KDK_78090</name>
</gene>
<comment type="similarity">
    <text evidence="2 10 12">Belongs to the GrpE family.</text>
</comment>
<keyword evidence="6 10" id="KW-0143">Chaperone</keyword>
<dbReference type="OrthoDB" id="9812586at2"/>
<organism evidence="14 15">
    <name type="scientific">Dictyobacter kobayashii</name>
    <dbReference type="NCBI Taxonomy" id="2014872"/>
    <lineage>
        <taxon>Bacteria</taxon>
        <taxon>Bacillati</taxon>
        <taxon>Chloroflexota</taxon>
        <taxon>Ktedonobacteria</taxon>
        <taxon>Ktedonobacterales</taxon>
        <taxon>Dictyobacteraceae</taxon>
        <taxon>Dictyobacter</taxon>
    </lineage>
</organism>
<dbReference type="PANTHER" id="PTHR21237">
    <property type="entry name" value="GRPE PROTEIN"/>
    <property type="match status" value="1"/>
</dbReference>
<dbReference type="PANTHER" id="PTHR21237:SF23">
    <property type="entry name" value="GRPE PROTEIN HOMOLOG, MITOCHONDRIAL"/>
    <property type="match status" value="1"/>
</dbReference>
<dbReference type="PRINTS" id="PR00773">
    <property type="entry name" value="GRPEPROTEIN"/>
</dbReference>
<dbReference type="PROSITE" id="PS01071">
    <property type="entry name" value="GRPE"/>
    <property type="match status" value="1"/>
</dbReference>
<dbReference type="AlphaFoldDB" id="A0A402AY46"/>
<dbReference type="CDD" id="cd00446">
    <property type="entry name" value="GrpE"/>
    <property type="match status" value="1"/>
</dbReference>
<comment type="function">
    <text evidence="7 10 11">Participates actively in the response to hyperosmotic and heat shock by preventing the aggregation of stress-denatured proteins, in association with DnaK and GrpE. It is the nucleotide exchange factor for DnaK and may function as a thermosensor. Unfolded proteins bind initially to DnaJ; upon interaction with the DnaJ-bound protein, DnaK hydrolyzes its bound ATP, resulting in the formation of a stable complex. GrpE releases ADP from DnaK; ATP binding to DnaK triggers the release of the substrate protein, thus completing the reaction cycle. Several rounds of ATP-dependent interactions between DnaJ, DnaK and GrpE are required for fully efficient folding.</text>
</comment>
<protein>
    <recommendedName>
        <fullName evidence="8 10">Protein GrpE</fullName>
    </recommendedName>
    <alternativeName>
        <fullName evidence="9 10">HSP-70 cofactor</fullName>
    </alternativeName>
</protein>
<evidence type="ECO:0000256" key="13">
    <source>
        <dbReference type="SAM" id="MobiDB-lite"/>
    </source>
</evidence>
<dbReference type="InterPro" id="IPR009012">
    <property type="entry name" value="GrpE_head"/>
</dbReference>
<feature type="compositionally biased region" description="Polar residues" evidence="13">
    <location>
        <begin position="17"/>
        <end position="35"/>
    </location>
</feature>
<evidence type="ECO:0000256" key="4">
    <source>
        <dbReference type="ARBA" id="ARBA00022490"/>
    </source>
</evidence>
<evidence type="ECO:0000256" key="5">
    <source>
        <dbReference type="ARBA" id="ARBA00023016"/>
    </source>
</evidence>
<dbReference type="InterPro" id="IPR013805">
    <property type="entry name" value="GrpE_CC"/>
</dbReference>
<dbReference type="Gene3D" id="3.90.20.20">
    <property type="match status" value="1"/>
</dbReference>
<dbReference type="SUPFAM" id="SSF58014">
    <property type="entry name" value="Coiled-coil domain of nucleotide exchange factor GrpE"/>
    <property type="match status" value="1"/>
</dbReference>
<dbReference type="GO" id="GO:0042803">
    <property type="term" value="F:protein homodimerization activity"/>
    <property type="evidence" value="ECO:0007669"/>
    <property type="project" value="InterPro"/>
</dbReference>
<evidence type="ECO:0000256" key="7">
    <source>
        <dbReference type="ARBA" id="ARBA00053401"/>
    </source>
</evidence>
<evidence type="ECO:0000313" key="14">
    <source>
        <dbReference type="EMBL" id="GCE24009.1"/>
    </source>
</evidence>
<evidence type="ECO:0000256" key="2">
    <source>
        <dbReference type="ARBA" id="ARBA00009054"/>
    </source>
</evidence>
<keyword evidence="5 10" id="KW-0346">Stress response</keyword>
<proteinExistence type="inferred from homology"/>
<comment type="subunit">
    <text evidence="3 10">Homodimer.</text>
</comment>
<sequence length="190" mass="21082">MSQNDAQKPQAEDVQADTITQQEETATTSVEQQLAQEQQKCAEYLDLLKRSQADFINYKRRARQEQAEARASAQAALFEKILPVLDDLGRAMSSMPPELANNAWARGVDLAARQLINTLEQLGVKAIGEPGETFDPYKHDAILRMASKEHPEGTIIQVVRPGYMLGDRVIRPAQVVVSTSSSDEEDVEKS</sequence>
<comment type="caution">
    <text evidence="14">The sequence shown here is derived from an EMBL/GenBank/DDBJ whole genome shotgun (WGS) entry which is preliminary data.</text>
</comment>
<dbReference type="Gene3D" id="2.30.22.10">
    <property type="entry name" value="Head domain of nucleotide exchange factor GrpE"/>
    <property type="match status" value="1"/>
</dbReference>
<dbReference type="GO" id="GO:0051087">
    <property type="term" value="F:protein-folding chaperone binding"/>
    <property type="evidence" value="ECO:0007669"/>
    <property type="project" value="InterPro"/>
</dbReference>
<comment type="subcellular location">
    <subcellularLocation>
        <location evidence="1 10">Cytoplasm</location>
    </subcellularLocation>
</comment>
<dbReference type="SUPFAM" id="SSF51064">
    <property type="entry name" value="Head domain of nucleotide exchange factor GrpE"/>
    <property type="match status" value="1"/>
</dbReference>
<keyword evidence="15" id="KW-1185">Reference proteome</keyword>
<evidence type="ECO:0000256" key="3">
    <source>
        <dbReference type="ARBA" id="ARBA00011738"/>
    </source>
</evidence>
<evidence type="ECO:0000256" key="10">
    <source>
        <dbReference type="HAMAP-Rule" id="MF_01151"/>
    </source>
</evidence>
<name>A0A402AY46_9CHLR</name>
<accession>A0A402AY46</accession>
<evidence type="ECO:0000256" key="12">
    <source>
        <dbReference type="RuleBase" id="RU004478"/>
    </source>
</evidence>
<evidence type="ECO:0000256" key="6">
    <source>
        <dbReference type="ARBA" id="ARBA00023186"/>
    </source>
</evidence>
<evidence type="ECO:0000256" key="9">
    <source>
        <dbReference type="ARBA" id="ARBA00076414"/>
    </source>
</evidence>
<keyword evidence="4 10" id="KW-0963">Cytoplasm</keyword>
<dbReference type="GO" id="GO:0005737">
    <property type="term" value="C:cytoplasm"/>
    <property type="evidence" value="ECO:0007669"/>
    <property type="project" value="UniProtKB-SubCell"/>
</dbReference>